<protein>
    <submittedName>
        <fullName evidence="2">Uncharacterized protein</fullName>
    </submittedName>
</protein>
<reference evidence="2" key="2">
    <citation type="submission" date="2023-01" db="EMBL/GenBank/DDBJ databases">
        <authorList>
            <person name="Sun Q."/>
            <person name="Evtushenko L."/>
        </authorList>
    </citation>
    <scope>NUCLEOTIDE SEQUENCE</scope>
    <source>
        <strain evidence="2">VKM Ac-1069</strain>
    </source>
</reference>
<reference evidence="2" key="1">
    <citation type="journal article" date="2014" name="Int. J. Syst. Evol. Microbiol.">
        <title>Complete genome sequence of Corynebacterium casei LMG S-19264T (=DSM 44701T), isolated from a smear-ripened cheese.</title>
        <authorList>
            <consortium name="US DOE Joint Genome Institute (JGI-PGF)"/>
            <person name="Walter F."/>
            <person name="Albersmeier A."/>
            <person name="Kalinowski J."/>
            <person name="Ruckert C."/>
        </authorList>
    </citation>
    <scope>NUCLEOTIDE SEQUENCE</scope>
    <source>
        <strain evidence="2">VKM Ac-1069</strain>
    </source>
</reference>
<gene>
    <name evidence="2" type="ORF">GCM10017577_50490</name>
</gene>
<evidence type="ECO:0000313" key="2">
    <source>
        <dbReference type="EMBL" id="GLL13904.1"/>
    </source>
</evidence>
<feature type="compositionally biased region" description="Basic and acidic residues" evidence="1">
    <location>
        <begin position="152"/>
        <end position="165"/>
    </location>
</feature>
<evidence type="ECO:0000256" key="1">
    <source>
        <dbReference type="SAM" id="MobiDB-lite"/>
    </source>
</evidence>
<feature type="region of interest" description="Disordered" evidence="1">
    <location>
        <begin position="129"/>
        <end position="193"/>
    </location>
</feature>
<proteinExistence type="predicted"/>
<evidence type="ECO:0000313" key="3">
    <source>
        <dbReference type="Proteomes" id="UP001143463"/>
    </source>
</evidence>
<sequence>MSAQGEFLHHSHGSRTGRSRAVATRRVLGPLTVALIGASAWATAGLVASPLAQQDVKLAAAVTPAAMQGSCSAGWKMMSIPEMLRMIEPPATPDNVRATDANRDNYLCASLSANGFHVTRFVDNVRTTSSGSGCSGGMDNNGMPTGCNGDGMKTKDKTGDGDDPTHPSGGGDTGQSGKPDHGNTGSTHRSKSS</sequence>
<accession>A0A9W6NYH6</accession>
<name>A0A9W6NYH6_9PSEU</name>
<dbReference type="AlphaFoldDB" id="A0A9W6NYH6"/>
<keyword evidence="3" id="KW-1185">Reference proteome</keyword>
<dbReference type="RefSeq" id="WP_156066879.1">
    <property type="nucleotide sequence ID" value="NZ_BAAAUZ010000037.1"/>
</dbReference>
<dbReference type="EMBL" id="BSFQ01000026">
    <property type="protein sequence ID" value="GLL13904.1"/>
    <property type="molecule type" value="Genomic_DNA"/>
</dbReference>
<organism evidence="2 3">
    <name type="scientific">Pseudonocardia halophobica</name>
    <dbReference type="NCBI Taxonomy" id="29401"/>
    <lineage>
        <taxon>Bacteria</taxon>
        <taxon>Bacillati</taxon>
        <taxon>Actinomycetota</taxon>
        <taxon>Actinomycetes</taxon>
        <taxon>Pseudonocardiales</taxon>
        <taxon>Pseudonocardiaceae</taxon>
        <taxon>Pseudonocardia</taxon>
    </lineage>
</organism>
<feature type="region of interest" description="Disordered" evidence="1">
    <location>
        <begin position="1"/>
        <end position="21"/>
    </location>
</feature>
<comment type="caution">
    <text evidence="2">The sequence shown here is derived from an EMBL/GenBank/DDBJ whole genome shotgun (WGS) entry which is preliminary data.</text>
</comment>
<dbReference type="Proteomes" id="UP001143463">
    <property type="component" value="Unassembled WGS sequence"/>
</dbReference>